<keyword evidence="3" id="KW-1185">Reference proteome</keyword>
<dbReference type="InterPro" id="IPR036388">
    <property type="entry name" value="WH-like_DNA-bd_sf"/>
</dbReference>
<dbReference type="RefSeq" id="WP_185720498.1">
    <property type="nucleotide sequence ID" value="NZ_BAAAWI010000001.1"/>
</dbReference>
<dbReference type="AlphaFoldDB" id="A0A7G7MLL0"/>
<reference evidence="2 3" key="1">
    <citation type="submission" date="2020-08" db="EMBL/GenBank/DDBJ databases">
        <authorList>
            <person name="Mo P."/>
        </authorList>
    </citation>
    <scope>NUCLEOTIDE SEQUENCE [LARGE SCALE GENOMIC DNA]</scope>
    <source>
        <strain evidence="2 3">CGMCC 4.1532</strain>
    </source>
</reference>
<protein>
    <submittedName>
        <fullName evidence="2">Winged helix-turn-helix domain-containing protein</fullName>
    </submittedName>
</protein>
<dbReference type="KEGG" id="ppel:H6H00_06930"/>
<dbReference type="SUPFAM" id="SSF48452">
    <property type="entry name" value="TPR-like"/>
    <property type="match status" value="2"/>
</dbReference>
<dbReference type="InterPro" id="IPR011990">
    <property type="entry name" value="TPR-like_helical_dom_sf"/>
</dbReference>
<dbReference type="Pfam" id="PF03704">
    <property type="entry name" value="BTAD"/>
    <property type="match status" value="1"/>
</dbReference>
<proteinExistence type="predicted"/>
<dbReference type="Gene3D" id="1.10.10.10">
    <property type="entry name" value="Winged helix-like DNA-binding domain superfamily/Winged helix DNA-binding domain"/>
    <property type="match status" value="1"/>
</dbReference>
<accession>A0A7G7MLL0</accession>
<gene>
    <name evidence="2" type="ORF">H6H00_06930</name>
</gene>
<organism evidence="2 3">
    <name type="scientific">Pseudonocardia petroleophila</name>
    <dbReference type="NCBI Taxonomy" id="37331"/>
    <lineage>
        <taxon>Bacteria</taxon>
        <taxon>Bacillati</taxon>
        <taxon>Actinomycetota</taxon>
        <taxon>Actinomycetes</taxon>
        <taxon>Pseudonocardiales</taxon>
        <taxon>Pseudonocardiaceae</taxon>
        <taxon>Pseudonocardia</taxon>
    </lineage>
</organism>
<dbReference type="SUPFAM" id="SSF46894">
    <property type="entry name" value="C-terminal effector domain of the bipartite response regulators"/>
    <property type="match status" value="1"/>
</dbReference>
<feature type="domain" description="Bacterial transcriptional activator" evidence="1">
    <location>
        <begin position="922"/>
        <end position="1063"/>
    </location>
</feature>
<dbReference type="InterPro" id="IPR016032">
    <property type="entry name" value="Sig_transdc_resp-reg_C-effctor"/>
</dbReference>
<dbReference type="EMBL" id="CP060131">
    <property type="protein sequence ID" value="QNG53671.1"/>
    <property type="molecule type" value="Genomic_DNA"/>
</dbReference>
<dbReference type="InterPro" id="IPR005158">
    <property type="entry name" value="BTAD"/>
</dbReference>
<dbReference type="Proteomes" id="UP000515728">
    <property type="component" value="Chromosome"/>
</dbReference>
<dbReference type="Gene3D" id="1.25.40.10">
    <property type="entry name" value="Tetratricopeptide repeat domain"/>
    <property type="match status" value="2"/>
</dbReference>
<evidence type="ECO:0000313" key="2">
    <source>
        <dbReference type="EMBL" id="QNG53671.1"/>
    </source>
</evidence>
<name>A0A7G7MLL0_9PSEU</name>
<dbReference type="InterPro" id="IPR019734">
    <property type="entry name" value="TPR_rpt"/>
</dbReference>
<evidence type="ECO:0000313" key="3">
    <source>
        <dbReference type="Proteomes" id="UP000515728"/>
    </source>
</evidence>
<dbReference type="GO" id="GO:0003677">
    <property type="term" value="F:DNA binding"/>
    <property type="evidence" value="ECO:0007669"/>
    <property type="project" value="InterPro"/>
</dbReference>
<dbReference type="PANTHER" id="PTHR35807">
    <property type="entry name" value="TRANSCRIPTIONAL REGULATOR REDD-RELATED"/>
    <property type="match status" value="1"/>
</dbReference>
<dbReference type="InterPro" id="IPR051677">
    <property type="entry name" value="AfsR-DnrI-RedD_regulator"/>
</dbReference>
<dbReference type="GO" id="GO:0006355">
    <property type="term" value="P:regulation of DNA-templated transcription"/>
    <property type="evidence" value="ECO:0007669"/>
    <property type="project" value="InterPro"/>
</dbReference>
<evidence type="ECO:0000259" key="1">
    <source>
        <dbReference type="SMART" id="SM01043"/>
    </source>
</evidence>
<sequence length="1065" mass="111055">MARDEQEPGVLDRPRVVELLRAATRRRVTLVVAGGGFGKTTALRDATARPDGRGGWLALRQADRAVEVLAPRLAAALGVAAPPGLSVRGGATGAEDRRALAEGQAGLLCEAVEGTAGRTLVVDDLEQLGDDDSGTALLHALCLQAPPQLHVVLCGRRLPQLGLGRLRGRGEVADVAAADLAFTEDETAALLVARFGAADLAAPLRSLTAGWAAAVALAVDRLEGIAPGRRAAALAEWERHRGASWRDFAAELVAVEPADTRRFLAVAATTGVADVGLARGLGVPVTEDDADELQDRGLLVPVGGAAGSAGEGRVVSPVLASAARAQLDPDAAAAVRRDAAAWLEGRGRLEEALECSVGAPPDATRALLARCGYALVGRGCGGRLAEVLGAVGTGGDPALEGALGAALQAAGDWDGALEVYTRLHRTTGDRLPPQVAWRYGALLYLRGEATAALGVLSPDDPDPLVSAWLSATLWTSGDLDGAAAAAQRAVDGAGDDPLARTAAHVAAAMVAAGRGDRERNAAEYRLALAAGAVAGDSAQLARIHANLSSRAVEEGDYRGAVEHADEALRAGAGHRFFAALALGNKADALLRTGRLDEASAALDEAIGTYARLGSLRECVPRALLGALHVERGDLVRARVCLDQAVRIAERARDAHARVSALTALAPILAADDVGAARAVAVDALEGASSLELPRALCAAAHVELLGGDGPAAAALARRAEAEARRTHDRAALAAALELAGAAADPPDLRLLQDAVAVWEVVGNPIAHGRTRLVLALLRGDEEQVADLRRELSALGASPDVGVPALLAARLPAAGPPAAVRITTLGRFQLLRAGRPVAASDWRSRKARDLLKILVAHLGHPVTRDAVADALWPGEPGARVANRLSVALSVLRRVLDPGRTLAGDHYLDTDHRALALRTDRVEVDVVAFDALARDGIALVADGDPGAAEELLRRAERLYAGDFLEEDRFEDWAVDRREAARATVQTVSRLLARLAADRGDEETAGHHLWRLLERDPYDEDAWQAALGTQLRLGRLGHARRLYAGYVRRMGELGVAPLPLAHARDRRA</sequence>
<dbReference type="SMART" id="SM01043">
    <property type="entry name" value="BTAD"/>
    <property type="match status" value="1"/>
</dbReference>
<dbReference type="SMART" id="SM00028">
    <property type="entry name" value="TPR"/>
    <property type="match status" value="5"/>
</dbReference>